<keyword evidence="3" id="KW-1185">Reference proteome</keyword>
<protein>
    <submittedName>
        <fullName evidence="2">Uncharacterized protein</fullName>
    </submittedName>
</protein>
<feature type="chain" id="PRO_5043909512" evidence="1">
    <location>
        <begin position="25"/>
        <end position="170"/>
    </location>
</feature>
<sequence length="170" mass="19147">MITGRPYALLAIWSVLVLPTYQTARQKRQILADQPRLITENGHLIFQSGTNHNITFRGGESSGIFINTIDMKVALRQVDFNKANIGTLQTNVSYMSSNLTARLTSLETVINGPFSYVRDRIQVLDNNITQQVNAHNGLDRRVADVERNIGTHIRTSIEGISGRLRTLERR</sequence>
<gene>
    <name evidence="2" type="ORF">GSLYS_00003288001</name>
</gene>
<evidence type="ECO:0000256" key="1">
    <source>
        <dbReference type="SAM" id="SignalP"/>
    </source>
</evidence>
<feature type="non-terminal residue" evidence="2">
    <location>
        <position position="170"/>
    </location>
</feature>
<name>A0AAV2H7M5_LYMST</name>
<comment type="caution">
    <text evidence="2">The sequence shown here is derived from an EMBL/GenBank/DDBJ whole genome shotgun (WGS) entry which is preliminary data.</text>
</comment>
<keyword evidence="1" id="KW-0732">Signal</keyword>
<organism evidence="2 3">
    <name type="scientific">Lymnaea stagnalis</name>
    <name type="common">Great pond snail</name>
    <name type="synonym">Helix stagnalis</name>
    <dbReference type="NCBI Taxonomy" id="6523"/>
    <lineage>
        <taxon>Eukaryota</taxon>
        <taxon>Metazoa</taxon>
        <taxon>Spiralia</taxon>
        <taxon>Lophotrochozoa</taxon>
        <taxon>Mollusca</taxon>
        <taxon>Gastropoda</taxon>
        <taxon>Heterobranchia</taxon>
        <taxon>Euthyneura</taxon>
        <taxon>Panpulmonata</taxon>
        <taxon>Hygrophila</taxon>
        <taxon>Lymnaeoidea</taxon>
        <taxon>Lymnaeidae</taxon>
        <taxon>Lymnaea</taxon>
    </lineage>
</organism>
<dbReference type="Proteomes" id="UP001497497">
    <property type="component" value="Unassembled WGS sequence"/>
</dbReference>
<dbReference type="AlphaFoldDB" id="A0AAV2H7M5"/>
<proteinExistence type="predicted"/>
<accession>A0AAV2H7M5</accession>
<dbReference type="EMBL" id="CAXITT010000043">
    <property type="protein sequence ID" value="CAL1529133.1"/>
    <property type="molecule type" value="Genomic_DNA"/>
</dbReference>
<feature type="signal peptide" evidence="1">
    <location>
        <begin position="1"/>
        <end position="24"/>
    </location>
</feature>
<evidence type="ECO:0000313" key="2">
    <source>
        <dbReference type="EMBL" id="CAL1529133.1"/>
    </source>
</evidence>
<evidence type="ECO:0000313" key="3">
    <source>
        <dbReference type="Proteomes" id="UP001497497"/>
    </source>
</evidence>
<reference evidence="2 3" key="1">
    <citation type="submission" date="2024-04" db="EMBL/GenBank/DDBJ databases">
        <authorList>
            <consortium name="Genoscope - CEA"/>
            <person name="William W."/>
        </authorList>
    </citation>
    <scope>NUCLEOTIDE SEQUENCE [LARGE SCALE GENOMIC DNA]</scope>
</reference>